<dbReference type="Proteomes" id="UP000298061">
    <property type="component" value="Unassembled WGS sequence"/>
</dbReference>
<dbReference type="AlphaFoldDB" id="A0A4Y9ZT51"/>
<proteinExistence type="predicted"/>
<feature type="region of interest" description="Disordered" evidence="1">
    <location>
        <begin position="230"/>
        <end position="250"/>
    </location>
</feature>
<keyword evidence="2" id="KW-0812">Transmembrane</keyword>
<keyword evidence="2" id="KW-0472">Membrane</keyword>
<keyword evidence="4" id="KW-1185">Reference proteome</keyword>
<organism evidence="3 4">
    <name type="scientific">Hericium alpestre</name>
    <dbReference type="NCBI Taxonomy" id="135208"/>
    <lineage>
        <taxon>Eukaryota</taxon>
        <taxon>Fungi</taxon>
        <taxon>Dikarya</taxon>
        <taxon>Basidiomycota</taxon>
        <taxon>Agaricomycotina</taxon>
        <taxon>Agaricomycetes</taxon>
        <taxon>Russulales</taxon>
        <taxon>Hericiaceae</taxon>
        <taxon>Hericium</taxon>
    </lineage>
</organism>
<sequence>MSDSTTITATVAPDAPGTDEDVDVLAAHDIRVLGQSITVTGIVFSIILALVFILAITFPLWLHVRNRRRRARKNLEKSIDLPPTPDRSAFQHPSLKSPKPQQPECCRRARASAPGQPHPEGPGNRPLSPILESQDSYASVALPPVASSGVLSFRFSDNNAAPAPCAPAHCDGIPAERRLLGSPRASYENPVRELSRHALQGSESVRTVDPPFAWCPGPFAPLYPHPPISSSTRSPNEFSTPTSLFDSPQTPDSLSFHRLSLMFTSGSPDSDRAGLLSGRDDAWLPDDAWLYECDSSMQTDSSSSSGSVGLGFTGTSDQLESSFVERGGYWAGDIA</sequence>
<feature type="compositionally biased region" description="Low complexity" evidence="1">
    <location>
        <begin position="295"/>
        <end position="307"/>
    </location>
</feature>
<feature type="region of interest" description="Disordered" evidence="1">
    <location>
        <begin position="75"/>
        <end position="130"/>
    </location>
</feature>
<reference evidence="3 4" key="1">
    <citation type="submission" date="2019-02" db="EMBL/GenBank/DDBJ databases">
        <title>Genome sequencing of the rare red list fungi Hericium alpestre (H. flagellum).</title>
        <authorList>
            <person name="Buettner E."/>
            <person name="Kellner H."/>
        </authorList>
    </citation>
    <scope>NUCLEOTIDE SEQUENCE [LARGE SCALE GENOMIC DNA]</scope>
    <source>
        <strain evidence="3 4">DSM 108284</strain>
    </source>
</reference>
<comment type="caution">
    <text evidence="3">The sequence shown here is derived from an EMBL/GenBank/DDBJ whole genome shotgun (WGS) entry which is preliminary data.</text>
</comment>
<feature type="region of interest" description="Disordered" evidence="1">
    <location>
        <begin position="295"/>
        <end position="315"/>
    </location>
</feature>
<evidence type="ECO:0000313" key="3">
    <source>
        <dbReference type="EMBL" id="TFY77982.1"/>
    </source>
</evidence>
<feature type="transmembrane region" description="Helical" evidence="2">
    <location>
        <begin position="42"/>
        <end position="64"/>
    </location>
</feature>
<evidence type="ECO:0000256" key="1">
    <source>
        <dbReference type="SAM" id="MobiDB-lite"/>
    </source>
</evidence>
<dbReference type="EMBL" id="SFCI01000776">
    <property type="protein sequence ID" value="TFY77982.1"/>
    <property type="molecule type" value="Genomic_DNA"/>
</dbReference>
<name>A0A4Y9ZT51_9AGAM</name>
<keyword evidence="2" id="KW-1133">Transmembrane helix</keyword>
<accession>A0A4Y9ZT51</accession>
<protein>
    <submittedName>
        <fullName evidence="3">Uncharacterized protein</fullName>
    </submittedName>
</protein>
<evidence type="ECO:0000256" key="2">
    <source>
        <dbReference type="SAM" id="Phobius"/>
    </source>
</evidence>
<evidence type="ECO:0000313" key="4">
    <source>
        <dbReference type="Proteomes" id="UP000298061"/>
    </source>
</evidence>
<gene>
    <name evidence="3" type="ORF">EWM64_g6028</name>
</gene>